<evidence type="ECO:0000313" key="3">
    <source>
        <dbReference type="Proteomes" id="UP000789570"/>
    </source>
</evidence>
<keyword evidence="3" id="KW-1185">Reference proteome</keyword>
<name>A0A9N9DCF5_9GLOM</name>
<dbReference type="AlphaFoldDB" id="A0A9N9DCF5"/>
<dbReference type="EMBL" id="CAJVPQ010003526">
    <property type="protein sequence ID" value="CAG8630401.1"/>
    <property type="molecule type" value="Genomic_DNA"/>
</dbReference>
<accession>A0A9N9DCF5</accession>
<sequence length="93" mass="10854">DRTKGTRASFDIRPQSTGRESRQPREPQHEQPPYILGNNPKFDDTEYDISYTDNITVFGLSFSFEFHDLEYLEIAIFVIAIYNVIDRLHSSLI</sequence>
<evidence type="ECO:0000256" key="1">
    <source>
        <dbReference type="SAM" id="MobiDB-lite"/>
    </source>
</evidence>
<proteinExistence type="predicted"/>
<feature type="non-terminal residue" evidence="2">
    <location>
        <position position="93"/>
    </location>
</feature>
<organism evidence="2 3">
    <name type="scientific">Funneliformis caledonium</name>
    <dbReference type="NCBI Taxonomy" id="1117310"/>
    <lineage>
        <taxon>Eukaryota</taxon>
        <taxon>Fungi</taxon>
        <taxon>Fungi incertae sedis</taxon>
        <taxon>Mucoromycota</taxon>
        <taxon>Glomeromycotina</taxon>
        <taxon>Glomeromycetes</taxon>
        <taxon>Glomerales</taxon>
        <taxon>Glomeraceae</taxon>
        <taxon>Funneliformis</taxon>
    </lineage>
</organism>
<feature type="compositionally biased region" description="Basic and acidic residues" evidence="1">
    <location>
        <begin position="19"/>
        <end position="29"/>
    </location>
</feature>
<gene>
    <name evidence="2" type="ORF">FCALED_LOCUS10039</name>
</gene>
<reference evidence="2" key="1">
    <citation type="submission" date="2021-06" db="EMBL/GenBank/DDBJ databases">
        <authorList>
            <person name="Kallberg Y."/>
            <person name="Tangrot J."/>
            <person name="Rosling A."/>
        </authorList>
    </citation>
    <scope>NUCLEOTIDE SEQUENCE</scope>
    <source>
        <strain evidence="2">UK204</strain>
    </source>
</reference>
<feature type="region of interest" description="Disordered" evidence="1">
    <location>
        <begin position="1"/>
        <end position="38"/>
    </location>
</feature>
<comment type="caution">
    <text evidence="2">The sequence shown here is derived from an EMBL/GenBank/DDBJ whole genome shotgun (WGS) entry which is preliminary data.</text>
</comment>
<dbReference type="Proteomes" id="UP000789570">
    <property type="component" value="Unassembled WGS sequence"/>
</dbReference>
<protein>
    <submittedName>
        <fullName evidence="2">9625_t:CDS:1</fullName>
    </submittedName>
</protein>
<evidence type="ECO:0000313" key="2">
    <source>
        <dbReference type="EMBL" id="CAG8630401.1"/>
    </source>
</evidence>